<gene>
    <name evidence="2" type="ORF">GCM10010276_85550</name>
</gene>
<evidence type="ECO:0000256" key="1">
    <source>
        <dbReference type="SAM" id="SignalP"/>
    </source>
</evidence>
<evidence type="ECO:0000313" key="2">
    <source>
        <dbReference type="EMBL" id="GAA2521618.1"/>
    </source>
</evidence>
<feature type="signal peptide" evidence="1">
    <location>
        <begin position="1"/>
        <end position="27"/>
    </location>
</feature>
<feature type="chain" id="PRO_5046689798" evidence="1">
    <location>
        <begin position="28"/>
        <end position="164"/>
    </location>
</feature>
<dbReference type="Proteomes" id="UP001501777">
    <property type="component" value="Unassembled WGS sequence"/>
</dbReference>
<dbReference type="Pfam" id="PF12028">
    <property type="entry name" value="DUF3515"/>
    <property type="match status" value="1"/>
</dbReference>
<evidence type="ECO:0000313" key="3">
    <source>
        <dbReference type="Proteomes" id="UP001501777"/>
    </source>
</evidence>
<reference evidence="2 3" key="1">
    <citation type="journal article" date="2019" name="Int. J. Syst. Evol. Microbiol.">
        <title>The Global Catalogue of Microorganisms (GCM) 10K type strain sequencing project: providing services to taxonomists for standard genome sequencing and annotation.</title>
        <authorList>
            <consortium name="The Broad Institute Genomics Platform"/>
            <consortium name="The Broad Institute Genome Sequencing Center for Infectious Disease"/>
            <person name="Wu L."/>
            <person name="Ma J."/>
        </authorList>
    </citation>
    <scope>NUCLEOTIDE SEQUENCE [LARGE SCALE GENOMIC DNA]</scope>
    <source>
        <strain evidence="2 3">JCM 4395</strain>
    </source>
</reference>
<organism evidence="2 3">
    <name type="scientific">Streptomyces longisporus</name>
    <dbReference type="NCBI Taxonomy" id="1948"/>
    <lineage>
        <taxon>Bacteria</taxon>
        <taxon>Bacillati</taxon>
        <taxon>Actinomycetota</taxon>
        <taxon>Actinomycetes</taxon>
        <taxon>Kitasatosporales</taxon>
        <taxon>Streptomycetaceae</taxon>
        <taxon>Streptomyces</taxon>
    </lineage>
</organism>
<keyword evidence="1" id="KW-0732">Signal</keyword>
<name>A0ABN3NGP0_STRLO</name>
<dbReference type="InterPro" id="IPR021903">
    <property type="entry name" value="DUF3515"/>
</dbReference>
<protein>
    <submittedName>
        <fullName evidence="2">DUF3515 family protein</fullName>
    </submittedName>
</protein>
<dbReference type="RefSeq" id="WP_344406632.1">
    <property type="nucleotide sequence ID" value="NZ_BAAASG010000028.1"/>
</dbReference>
<dbReference type="EMBL" id="BAAASG010000028">
    <property type="protein sequence ID" value="GAA2521618.1"/>
    <property type="molecule type" value="Genomic_DNA"/>
</dbReference>
<proteinExistence type="predicted"/>
<keyword evidence="3" id="KW-1185">Reference proteome</keyword>
<comment type="caution">
    <text evidence="2">The sequence shown here is derived from an EMBL/GenBank/DDBJ whole genome shotgun (WGS) entry which is preliminary data.</text>
</comment>
<accession>A0ABN3NGP0</accession>
<sequence length="164" mass="17100">MPSIRLRPTRLTLAVGACVLAGGAALAAHSFAYTDADAGVRPARFSGAPHCHRIADSAPASLGGLSRQDSSLPGIAVWGDRDIVLRCGVAPPGVTADPCFAVDGVDWVMDLAQSTDTRKVIVTYGRDPATQVVFDGSSQTDAALIDLSRTVASVRQTSHCIKRD</sequence>